<dbReference type="EMBL" id="BMJY01000009">
    <property type="protein sequence ID" value="GGH45939.1"/>
    <property type="molecule type" value="Genomic_DNA"/>
</dbReference>
<protein>
    <submittedName>
        <fullName evidence="1">Uncharacterized protein</fullName>
    </submittedName>
</protein>
<comment type="caution">
    <text evidence="1">The sequence shown here is derived from an EMBL/GenBank/DDBJ whole genome shotgun (WGS) entry which is preliminary data.</text>
</comment>
<accession>A0A917IFQ7</accession>
<keyword evidence="2" id="KW-1185">Reference proteome</keyword>
<name>A0A917IFQ7_9MICO</name>
<evidence type="ECO:0000313" key="1">
    <source>
        <dbReference type="EMBL" id="GGH45939.1"/>
    </source>
</evidence>
<organism evidence="1 2">
    <name type="scientific">Microbacterium album</name>
    <dbReference type="NCBI Taxonomy" id="2053191"/>
    <lineage>
        <taxon>Bacteria</taxon>
        <taxon>Bacillati</taxon>
        <taxon>Actinomycetota</taxon>
        <taxon>Actinomycetes</taxon>
        <taxon>Micrococcales</taxon>
        <taxon>Microbacteriaceae</taxon>
        <taxon>Microbacterium</taxon>
    </lineage>
</organism>
<gene>
    <name evidence="1" type="ORF">GCM10010921_21670</name>
</gene>
<reference evidence="1" key="2">
    <citation type="submission" date="2020-09" db="EMBL/GenBank/DDBJ databases">
        <authorList>
            <person name="Sun Q."/>
            <person name="Zhou Y."/>
        </authorList>
    </citation>
    <scope>NUCLEOTIDE SEQUENCE</scope>
    <source>
        <strain evidence="1">CGMCC 1.15794</strain>
    </source>
</reference>
<dbReference type="Proteomes" id="UP000657592">
    <property type="component" value="Unassembled WGS sequence"/>
</dbReference>
<sequence length="77" mass="8783">MTRRSSRSSLVIRDRTASISAVVSGRAQFPGYRAPLESCVVRKEKTRRQRRRVVWPHGSTRHHGAGFVIRDEMTFGS</sequence>
<dbReference type="AlphaFoldDB" id="A0A917IFQ7"/>
<proteinExistence type="predicted"/>
<reference evidence="1" key="1">
    <citation type="journal article" date="2014" name="Int. J. Syst. Evol. Microbiol.">
        <title>Complete genome sequence of Corynebacterium casei LMG S-19264T (=DSM 44701T), isolated from a smear-ripened cheese.</title>
        <authorList>
            <consortium name="US DOE Joint Genome Institute (JGI-PGF)"/>
            <person name="Walter F."/>
            <person name="Albersmeier A."/>
            <person name="Kalinowski J."/>
            <person name="Ruckert C."/>
        </authorList>
    </citation>
    <scope>NUCLEOTIDE SEQUENCE</scope>
    <source>
        <strain evidence="1">CGMCC 1.15794</strain>
    </source>
</reference>
<evidence type="ECO:0000313" key="2">
    <source>
        <dbReference type="Proteomes" id="UP000657592"/>
    </source>
</evidence>